<dbReference type="InterPro" id="IPR008266">
    <property type="entry name" value="Tyr_kinase_AS"/>
</dbReference>
<dbReference type="InterPro" id="IPR020635">
    <property type="entry name" value="Tyr_kinase_cat_dom"/>
</dbReference>
<dbReference type="SMART" id="SM00219">
    <property type="entry name" value="TyrKc"/>
    <property type="match status" value="1"/>
</dbReference>
<dbReference type="PANTHER" id="PTHR24416:SF631">
    <property type="entry name" value="SERINE_THREONINE_TYROSINE KINASE 1"/>
    <property type="match status" value="1"/>
</dbReference>
<dbReference type="PRINTS" id="PR00109">
    <property type="entry name" value="TYRKINASE"/>
</dbReference>
<dbReference type="GO" id="GO:0043235">
    <property type="term" value="C:receptor complex"/>
    <property type="evidence" value="ECO:0007669"/>
    <property type="project" value="TreeGrafter"/>
</dbReference>
<evidence type="ECO:0000313" key="3">
    <source>
        <dbReference type="Proteomes" id="UP001381693"/>
    </source>
</evidence>
<feature type="domain" description="Protein kinase" evidence="1">
    <location>
        <begin position="1"/>
        <end position="109"/>
    </location>
</feature>
<gene>
    <name evidence="2" type="primary">SRK3</name>
    <name evidence="2" type="ORF">SK128_015701</name>
</gene>
<dbReference type="EC" id="2.7.10.2" evidence="2"/>
<dbReference type="InterPro" id="IPR000719">
    <property type="entry name" value="Prot_kinase_dom"/>
</dbReference>
<accession>A0AAN9AF24</accession>
<comment type="caution">
    <text evidence="2">The sequence shown here is derived from an EMBL/GenBank/DDBJ whole genome shotgun (WGS) entry which is preliminary data.</text>
</comment>
<dbReference type="GO" id="GO:0007169">
    <property type="term" value="P:cell surface receptor protein tyrosine kinase signaling pathway"/>
    <property type="evidence" value="ECO:0007669"/>
    <property type="project" value="TreeGrafter"/>
</dbReference>
<dbReference type="PROSITE" id="PS00109">
    <property type="entry name" value="PROTEIN_KINASE_TYR"/>
    <property type="match status" value="1"/>
</dbReference>
<keyword evidence="2" id="KW-0418">Kinase</keyword>
<dbReference type="Proteomes" id="UP001381693">
    <property type="component" value="Unassembled WGS sequence"/>
</dbReference>
<dbReference type="PANTHER" id="PTHR24416">
    <property type="entry name" value="TYROSINE-PROTEIN KINASE RECEPTOR"/>
    <property type="match status" value="1"/>
</dbReference>
<dbReference type="Pfam" id="PF07714">
    <property type="entry name" value="PK_Tyr_Ser-Thr"/>
    <property type="match status" value="1"/>
</dbReference>
<dbReference type="InterPro" id="IPR001245">
    <property type="entry name" value="Ser-Thr/Tyr_kinase_cat_dom"/>
</dbReference>
<evidence type="ECO:0000259" key="1">
    <source>
        <dbReference type="PROSITE" id="PS50011"/>
    </source>
</evidence>
<dbReference type="Gene3D" id="1.10.510.10">
    <property type="entry name" value="Transferase(Phosphotransferase) domain 1"/>
    <property type="match status" value="1"/>
</dbReference>
<evidence type="ECO:0000313" key="2">
    <source>
        <dbReference type="EMBL" id="KAK7082492.1"/>
    </source>
</evidence>
<dbReference type="GO" id="GO:0004715">
    <property type="term" value="F:non-membrane spanning protein tyrosine kinase activity"/>
    <property type="evidence" value="ECO:0007669"/>
    <property type="project" value="UniProtKB-EC"/>
</dbReference>
<name>A0AAN9AF24_HALRR</name>
<dbReference type="GO" id="GO:0005524">
    <property type="term" value="F:ATP binding"/>
    <property type="evidence" value="ECO:0007669"/>
    <property type="project" value="InterPro"/>
</dbReference>
<dbReference type="SUPFAM" id="SSF56112">
    <property type="entry name" value="Protein kinase-like (PK-like)"/>
    <property type="match status" value="1"/>
</dbReference>
<dbReference type="PROSITE" id="PS50011">
    <property type="entry name" value="PROTEIN_KINASE_DOM"/>
    <property type="match status" value="1"/>
</dbReference>
<proteinExistence type="predicted"/>
<protein>
    <submittedName>
        <fullName evidence="2">Tyrosine-protein kinase srk3</fullName>
        <ecNumber evidence="2">2.7.10.2</ecNumber>
    </submittedName>
</protein>
<reference evidence="2 3" key="1">
    <citation type="submission" date="2023-11" db="EMBL/GenBank/DDBJ databases">
        <title>Halocaridina rubra genome assembly.</title>
        <authorList>
            <person name="Smith C."/>
        </authorList>
    </citation>
    <scope>NUCLEOTIDE SEQUENCE [LARGE SCALE GENOMIC DNA]</scope>
    <source>
        <strain evidence="2">EP-1</strain>
        <tissue evidence="2">Whole</tissue>
    </source>
</reference>
<dbReference type="InterPro" id="IPR050122">
    <property type="entry name" value="RTK"/>
</dbReference>
<dbReference type="GO" id="GO:0004714">
    <property type="term" value="F:transmembrane receptor protein tyrosine kinase activity"/>
    <property type="evidence" value="ECO:0007669"/>
    <property type="project" value="TreeGrafter"/>
</dbReference>
<keyword evidence="2" id="KW-0808">Transferase</keyword>
<dbReference type="EMBL" id="JAXCGZ010003997">
    <property type="protein sequence ID" value="KAK7082492.1"/>
    <property type="molecule type" value="Genomic_DNA"/>
</dbReference>
<organism evidence="2 3">
    <name type="scientific">Halocaridina rubra</name>
    <name type="common">Hawaiian red shrimp</name>
    <dbReference type="NCBI Taxonomy" id="373956"/>
    <lineage>
        <taxon>Eukaryota</taxon>
        <taxon>Metazoa</taxon>
        <taxon>Ecdysozoa</taxon>
        <taxon>Arthropoda</taxon>
        <taxon>Crustacea</taxon>
        <taxon>Multicrustacea</taxon>
        <taxon>Malacostraca</taxon>
        <taxon>Eumalacostraca</taxon>
        <taxon>Eucarida</taxon>
        <taxon>Decapoda</taxon>
        <taxon>Pleocyemata</taxon>
        <taxon>Caridea</taxon>
        <taxon>Atyoidea</taxon>
        <taxon>Atyidae</taxon>
        <taxon>Halocaridina</taxon>
    </lineage>
</organism>
<keyword evidence="3" id="KW-1185">Reference proteome</keyword>
<dbReference type="AlphaFoldDB" id="A0AAN9AF24"/>
<dbReference type="GO" id="GO:0005886">
    <property type="term" value="C:plasma membrane"/>
    <property type="evidence" value="ECO:0007669"/>
    <property type="project" value="TreeGrafter"/>
</dbReference>
<dbReference type="InterPro" id="IPR011009">
    <property type="entry name" value="Kinase-like_dom_sf"/>
</dbReference>
<sequence length="109" mass="12175">MGAQVGSGMAYLEREGIVHRDLAARNVLIGEGINVKIADFGLARVMKEEVYERQSDGKLPIKWTAPEAMTHNKYTSKSDVWSYGILLHEIITHGDPPYAGRVKTKTYIN</sequence>